<dbReference type="Pfam" id="PF26373">
    <property type="entry name" value="MamC"/>
    <property type="match status" value="1"/>
</dbReference>
<keyword evidence="1" id="KW-1133">Transmembrane helix</keyword>
<evidence type="ECO:0000313" key="2">
    <source>
        <dbReference type="EMBL" id="RXJ67650.1"/>
    </source>
</evidence>
<dbReference type="Proteomes" id="UP000290172">
    <property type="component" value="Unassembled WGS sequence"/>
</dbReference>
<dbReference type="RefSeq" id="WP_128981583.1">
    <property type="nucleotide sequence ID" value="NZ_PDKJ01000008.1"/>
</dbReference>
<dbReference type="EMBL" id="PDKJ01000008">
    <property type="protein sequence ID" value="RXJ67650.1"/>
    <property type="molecule type" value="Genomic_DNA"/>
</dbReference>
<name>A0A4Q0YBE6_9BACT</name>
<dbReference type="InterPro" id="IPR058956">
    <property type="entry name" value="MamC"/>
</dbReference>
<keyword evidence="1" id="KW-0472">Membrane</keyword>
<gene>
    <name evidence="2" type="ORF">CRV08_09780</name>
</gene>
<evidence type="ECO:0000313" key="3">
    <source>
        <dbReference type="Proteomes" id="UP000290172"/>
    </source>
</evidence>
<proteinExistence type="predicted"/>
<comment type="caution">
    <text evidence="2">The sequence shown here is derived from an EMBL/GenBank/DDBJ whole genome shotgun (WGS) entry which is preliminary data.</text>
</comment>
<reference evidence="2 3" key="1">
    <citation type="submission" date="2017-10" db="EMBL/GenBank/DDBJ databases">
        <title>Genomics of the genus Arcobacter.</title>
        <authorList>
            <person name="Perez-Cataluna A."/>
            <person name="Figueras M.J."/>
        </authorList>
    </citation>
    <scope>NUCLEOTIDE SEQUENCE [LARGE SCALE GENOMIC DNA]</scope>
    <source>
        <strain evidence="2 3">CECT 8993</strain>
    </source>
</reference>
<keyword evidence="1" id="KW-0812">Transmembrane</keyword>
<evidence type="ECO:0008006" key="4">
    <source>
        <dbReference type="Google" id="ProtNLM"/>
    </source>
</evidence>
<evidence type="ECO:0000256" key="1">
    <source>
        <dbReference type="SAM" id="Phobius"/>
    </source>
</evidence>
<accession>A0A4Q0YBE6</accession>
<dbReference type="AlphaFoldDB" id="A0A4Q0YBE6"/>
<sequence length="115" mass="11735">MANNLSINTGAPRNVTGHVVSGALAAGALAAAVNYNKYKKGEATKNEAINNSIKLSAQGGIATGSAIAAANYLGNGSVVKMLTAVSVGAMGIYAVEKLSEKLSKKELIENIEEEK</sequence>
<feature type="transmembrane region" description="Helical" evidence="1">
    <location>
        <begin position="15"/>
        <end position="35"/>
    </location>
</feature>
<organism evidence="2 3">
    <name type="scientific">Halarcobacter ebronensis</name>
    <dbReference type="NCBI Taxonomy" id="1462615"/>
    <lineage>
        <taxon>Bacteria</taxon>
        <taxon>Pseudomonadati</taxon>
        <taxon>Campylobacterota</taxon>
        <taxon>Epsilonproteobacteria</taxon>
        <taxon>Campylobacterales</taxon>
        <taxon>Arcobacteraceae</taxon>
        <taxon>Halarcobacter</taxon>
    </lineage>
</organism>
<protein>
    <recommendedName>
        <fullName evidence="4">Ammonium transporter</fullName>
    </recommendedName>
</protein>